<sequence>MRKIWRPASGRRAAKRRCCTIQKIAKNRAIFAKVLACCALRF</sequence>
<dbReference type="EMBL" id="AP021861">
    <property type="protein sequence ID" value="BBO31424.1"/>
    <property type="molecule type" value="Genomic_DNA"/>
</dbReference>
<organism evidence="1 2">
    <name type="scientific">Lacipirellula parvula</name>
    <dbReference type="NCBI Taxonomy" id="2650471"/>
    <lineage>
        <taxon>Bacteria</taxon>
        <taxon>Pseudomonadati</taxon>
        <taxon>Planctomycetota</taxon>
        <taxon>Planctomycetia</taxon>
        <taxon>Pirellulales</taxon>
        <taxon>Lacipirellulaceae</taxon>
        <taxon>Lacipirellula</taxon>
    </lineage>
</organism>
<evidence type="ECO:0000313" key="1">
    <source>
        <dbReference type="EMBL" id="BBO31424.1"/>
    </source>
</evidence>
<dbReference type="AlphaFoldDB" id="A0A5K7X434"/>
<protein>
    <submittedName>
        <fullName evidence="1">Uncharacterized protein</fullName>
    </submittedName>
</protein>
<dbReference type="KEGG" id="lpav:PLANPX_1036"/>
<keyword evidence="2" id="KW-1185">Reference proteome</keyword>
<accession>A0A5K7X434</accession>
<name>A0A5K7X434_9BACT</name>
<gene>
    <name evidence="1" type="ORF">PLANPX_1036</name>
</gene>
<reference evidence="2" key="1">
    <citation type="submission" date="2019-10" db="EMBL/GenBank/DDBJ databases">
        <title>Lacipirellula parvula gen. nov., sp. nov., representing a lineage of planctomycetes widespread in freshwater anoxic habitats, and description of the family Lacipirellulaceae.</title>
        <authorList>
            <person name="Dedysh S.N."/>
            <person name="Kulichevskaya I.S."/>
            <person name="Beletsky A.V."/>
            <person name="Rakitin A.L."/>
            <person name="Mardanov A.V."/>
            <person name="Ivanova A.A."/>
            <person name="Saltykova V.X."/>
            <person name="Rijpstra W.I.C."/>
            <person name="Sinninghe Damste J.S."/>
            <person name="Ravin N.V."/>
        </authorList>
    </citation>
    <scope>NUCLEOTIDE SEQUENCE [LARGE SCALE GENOMIC DNA]</scope>
    <source>
        <strain evidence="2">PX69</strain>
    </source>
</reference>
<dbReference type="Proteomes" id="UP000326837">
    <property type="component" value="Chromosome"/>
</dbReference>
<evidence type="ECO:0000313" key="2">
    <source>
        <dbReference type="Proteomes" id="UP000326837"/>
    </source>
</evidence>
<proteinExistence type="predicted"/>